<dbReference type="AlphaFoldDB" id="A0AAV2IPM8"/>
<sequence length="137" mass="15239">SFQPNEPNDHRDLSPPMDPTEHHHHRCPALHGARQIHSASPSNGHSTNDHSTNDHSTDDDGAGARLSYQHNGLAADSVHTGNSEKKGPASRPSSDGDVVLSPEERAKMLQMIRTFMSTIGEGYYTFPWFKFFKTKLY</sequence>
<accession>A0AAV2IPM8</accession>
<dbReference type="Proteomes" id="UP001497497">
    <property type="component" value="Unassembled WGS sequence"/>
</dbReference>
<evidence type="ECO:0000313" key="3">
    <source>
        <dbReference type="Proteomes" id="UP001497497"/>
    </source>
</evidence>
<reference evidence="2 3" key="1">
    <citation type="submission" date="2024-04" db="EMBL/GenBank/DDBJ databases">
        <authorList>
            <consortium name="Genoscope - CEA"/>
            <person name="William W."/>
        </authorList>
    </citation>
    <scope>NUCLEOTIDE SEQUENCE [LARGE SCALE GENOMIC DNA]</scope>
</reference>
<comment type="caution">
    <text evidence="2">The sequence shown here is derived from an EMBL/GenBank/DDBJ whole genome shotgun (WGS) entry which is preliminary data.</text>
</comment>
<feature type="compositionally biased region" description="Basic and acidic residues" evidence="1">
    <location>
        <begin position="47"/>
        <end position="58"/>
    </location>
</feature>
<name>A0AAV2IPM8_LYMST</name>
<feature type="non-terminal residue" evidence="2">
    <location>
        <position position="137"/>
    </location>
</feature>
<dbReference type="EMBL" id="CAXITT010003786">
    <property type="protein sequence ID" value="CAL1549092.1"/>
    <property type="molecule type" value="Genomic_DNA"/>
</dbReference>
<protein>
    <submittedName>
        <fullName evidence="2">Uncharacterized protein</fullName>
    </submittedName>
</protein>
<keyword evidence="3" id="KW-1185">Reference proteome</keyword>
<proteinExistence type="predicted"/>
<evidence type="ECO:0000256" key="1">
    <source>
        <dbReference type="SAM" id="MobiDB-lite"/>
    </source>
</evidence>
<feature type="region of interest" description="Disordered" evidence="1">
    <location>
        <begin position="1"/>
        <end position="102"/>
    </location>
</feature>
<evidence type="ECO:0000313" key="2">
    <source>
        <dbReference type="EMBL" id="CAL1549092.1"/>
    </source>
</evidence>
<organism evidence="2 3">
    <name type="scientific">Lymnaea stagnalis</name>
    <name type="common">Great pond snail</name>
    <name type="synonym">Helix stagnalis</name>
    <dbReference type="NCBI Taxonomy" id="6523"/>
    <lineage>
        <taxon>Eukaryota</taxon>
        <taxon>Metazoa</taxon>
        <taxon>Spiralia</taxon>
        <taxon>Lophotrochozoa</taxon>
        <taxon>Mollusca</taxon>
        <taxon>Gastropoda</taxon>
        <taxon>Heterobranchia</taxon>
        <taxon>Euthyneura</taxon>
        <taxon>Panpulmonata</taxon>
        <taxon>Hygrophila</taxon>
        <taxon>Lymnaeoidea</taxon>
        <taxon>Lymnaeidae</taxon>
        <taxon>Lymnaea</taxon>
    </lineage>
</organism>
<feature type="non-terminal residue" evidence="2">
    <location>
        <position position="1"/>
    </location>
</feature>
<gene>
    <name evidence="2" type="ORF">GSLYS_00022409001</name>
</gene>